<dbReference type="Pfam" id="PF00106">
    <property type="entry name" value="adh_short"/>
    <property type="match status" value="1"/>
</dbReference>
<evidence type="ECO:0000256" key="1">
    <source>
        <dbReference type="ARBA" id="ARBA00006484"/>
    </source>
</evidence>
<dbReference type="Proteomes" id="UP000371977">
    <property type="component" value="Unassembled WGS sequence"/>
</dbReference>
<dbReference type="EC" id="1.1.1.127" evidence="4"/>
<dbReference type="PANTHER" id="PTHR42760">
    <property type="entry name" value="SHORT-CHAIN DEHYDROGENASES/REDUCTASES FAMILY MEMBER"/>
    <property type="match status" value="1"/>
</dbReference>
<dbReference type="RefSeq" id="WP_148622947.1">
    <property type="nucleotide sequence ID" value="NZ_SDGZ01000015.1"/>
</dbReference>
<dbReference type="PROSITE" id="PS00061">
    <property type="entry name" value="ADH_SHORT"/>
    <property type="match status" value="1"/>
</dbReference>
<keyword evidence="5" id="KW-1185">Reference proteome</keyword>
<dbReference type="OrthoDB" id="9803333at2"/>
<evidence type="ECO:0000313" key="4">
    <source>
        <dbReference type="EMBL" id="TYC49085.1"/>
    </source>
</evidence>
<gene>
    <name evidence="4" type="primary">kduD</name>
    <name evidence="4" type="ORF">ESZ50_07515</name>
</gene>
<protein>
    <submittedName>
        <fullName evidence="4">2-dehydro-3-deoxy-D-gluconate 5-dehydrogenase KduD</fullName>
        <ecNumber evidence="4">1.1.1.127</ecNumber>
    </submittedName>
</protein>
<dbReference type="SUPFAM" id="SSF51735">
    <property type="entry name" value="NAD(P)-binding Rossmann-fold domains"/>
    <property type="match status" value="1"/>
</dbReference>
<dbReference type="PANTHER" id="PTHR42760:SF5">
    <property type="entry name" value="2-DEHYDRO-3-DEOXY-D-GLUCONATE 5-DEHYDROGENASE"/>
    <property type="match status" value="1"/>
</dbReference>
<organism evidence="4 5">
    <name type="scientific">Weissella muntiaci</name>
    <dbReference type="NCBI Taxonomy" id="2508881"/>
    <lineage>
        <taxon>Bacteria</taxon>
        <taxon>Bacillati</taxon>
        <taxon>Bacillota</taxon>
        <taxon>Bacilli</taxon>
        <taxon>Lactobacillales</taxon>
        <taxon>Lactobacillaceae</taxon>
        <taxon>Weissella</taxon>
    </lineage>
</organism>
<evidence type="ECO:0000256" key="2">
    <source>
        <dbReference type="ARBA" id="ARBA00023002"/>
    </source>
</evidence>
<accession>A0A6C2C6U9</accession>
<comment type="caution">
    <text evidence="4">The sequence shown here is derived from an EMBL/GenBank/DDBJ whole genome shotgun (WGS) entry which is preliminary data.</text>
</comment>
<keyword evidence="2 4" id="KW-0560">Oxidoreductase</keyword>
<dbReference type="Gene3D" id="3.40.50.720">
    <property type="entry name" value="NAD(P)-binding Rossmann-like Domain"/>
    <property type="match status" value="1"/>
</dbReference>
<dbReference type="InterPro" id="IPR002347">
    <property type="entry name" value="SDR_fam"/>
</dbReference>
<dbReference type="FunFam" id="3.40.50.720:FF:000084">
    <property type="entry name" value="Short-chain dehydrogenase reductase"/>
    <property type="match status" value="1"/>
</dbReference>
<name>A0A6C2C6U9_9LACO</name>
<sequence>MAEYFEPAEEVAARAKELKSFKMDFFGLTNKVAIVTGGNTGLGQAYVVALAEAGADIYVPTFAQEGWDETRALVESKGRRVEFEQVDLTKDSAAESVVKNALKTFQRIDILVNNAGMIRRNPLLESKDADWDAVMNINLNAVYHLSMAVLPVFAKQESGKIINIASMLSYFGGKFVPSYTASKHGVAGLTKALASEASAFNVQVNAIAPGYIATSNTAPIRADEARNAEILNRIAAGHWGETKELMGGIVFLASAASNYITGTILPIDGGYLVR</sequence>
<dbReference type="InterPro" id="IPR036291">
    <property type="entry name" value="NAD(P)-bd_dom_sf"/>
</dbReference>
<dbReference type="EMBL" id="SDGZ01000015">
    <property type="protein sequence ID" value="TYC49085.1"/>
    <property type="molecule type" value="Genomic_DNA"/>
</dbReference>
<dbReference type="GO" id="GO:0047001">
    <property type="term" value="F:2-dehydro-3-deoxy-D-gluconate 5-dehydrogenase activity"/>
    <property type="evidence" value="ECO:0007669"/>
    <property type="project" value="UniProtKB-EC"/>
</dbReference>
<comment type="similarity">
    <text evidence="1 3">Belongs to the short-chain dehydrogenases/reductases (SDR) family.</text>
</comment>
<evidence type="ECO:0000313" key="5">
    <source>
        <dbReference type="Proteomes" id="UP000371977"/>
    </source>
</evidence>
<evidence type="ECO:0000256" key="3">
    <source>
        <dbReference type="RuleBase" id="RU000363"/>
    </source>
</evidence>
<dbReference type="NCBIfam" id="NF005390">
    <property type="entry name" value="PRK06935.1"/>
    <property type="match status" value="1"/>
</dbReference>
<dbReference type="GO" id="GO:0008206">
    <property type="term" value="P:bile acid metabolic process"/>
    <property type="evidence" value="ECO:0007669"/>
    <property type="project" value="UniProtKB-ARBA"/>
</dbReference>
<dbReference type="PRINTS" id="PR00081">
    <property type="entry name" value="GDHRDH"/>
</dbReference>
<dbReference type="InterPro" id="IPR020904">
    <property type="entry name" value="Sc_DH/Rdtase_CS"/>
</dbReference>
<dbReference type="PRINTS" id="PR00080">
    <property type="entry name" value="SDRFAMILY"/>
</dbReference>
<proteinExistence type="inferred from homology"/>
<reference evidence="4 5" key="1">
    <citation type="submission" date="2019-01" db="EMBL/GenBank/DDBJ databases">
        <title>Weissella sp. nov., a novel lactic acid bacterium isolated from animal feces.</title>
        <authorList>
            <person name="Wang L.-T."/>
        </authorList>
    </citation>
    <scope>NUCLEOTIDE SEQUENCE [LARGE SCALE GENOMIC DNA]</scope>
    <source>
        <strain evidence="4 5">8H-2</strain>
    </source>
</reference>
<dbReference type="AlphaFoldDB" id="A0A6C2C6U9"/>